<dbReference type="AlphaFoldDB" id="A0AAN9QXA2"/>
<dbReference type="Proteomes" id="UP001374584">
    <property type="component" value="Unassembled WGS sequence"/>
</dbReference>
<accession>A0AAN9QXA2</accession>
<evidence type="ECO:0000313" key="1">
    <source>
        <dbReference type="EMBL" id="KAK7346473.1"/>
    </source>
</evidence>
<comment type="caution">
    <text evidence="1">The sequence shown here is derived from an EMBL/GenBank/DDBJ whole genome shotgun (WGS) entry which is preliminary data.</text>
</comment>
<name>A0AAN9QXA2_PHACN</name>
<sequence>MVLSARYLAGFAYVGVNHSVLTAQWYMKPTENMAGRLLCLWRNDDFDMQKSFMESVRAQSPKLTHTINLNIEMLSSVIGGRYNIQP</sequence>
<gene>
    <name evidence="1" type="ORF">VNO80_20993</name>
</gene>
<reference evidence="1 2" key="1">
    <citation type="submission" date="2024-01" db="EMBL/GenBank/DDBJ databases">
        <title>The genomes of 5 underutilized Papilionoideae crops provide insights into root nodulation and disease resistanc.</title>
        <authorList>
            <person name="Jiang F."/>
        </authorList>
    </citation>
    <scope>NUCLEOTIDE SEQUENCE [LARGE SCALE GENOMIC DNA]</scope>
    <source>
        <strain evidence="1">JINMINGXINNONG_FW02</strain>
        <tissue evidence="1">Leaves</tissue>
    </source>
</reference>
<evidence type="ECO:0000313" key="2">
    <source>
        <dbReference type="Proteomes" id="UP001374584"/>
    </source>
</evidence>
<keyword evidence="2" id="KW-1185">Reference proteome</keyword>
<dbReference type="EMBL" id="JAYMYR010000008">
    <property type="protein sequence ID" value="KAK7346473.1"/>
    <property type="molecule type" value="Genomic_DNA"/>
</dbReference>
<proteinExistence type="predicted"/>
<protein>
    <submittedName>
        <fullName evidence="1">Uncharacterized protein</fullName>
    </submittedName>
</protein>
<organism evidence="1 2">
    <name type="scientific">Phaseolus coccineus</name>
    <name type="common">Scarlet runner bean</name>
    <name type="synonym">Phaseolus multiflorus</name>
    <dbReference type="NCBI Taxonomy" id="3886"/>
    <lineage>
        <taxon>Eukaryota</taxon>
        <taxon>Viridiplantae</taxon>
        <taxon>Streptophyta</taxon>
        <taxon>Embryophyta</taxon>
        <taxon>Tracheophyta</taxon>
        <taxon>Spermatophyta</taxon>
        <taxon>Magnoliopsida</taxon>
        <taxon>eudicotyledons</taxon>
        <taxon>Gunneridae</taxon>
        <taxon>Pentapetalae</taxon>
        <taxon>rosids</taxon>
        <taxon>fabids</taxon>
        <taxon>Fabales</taxon>
        <taxon>Fabaceae</taxon>
        <taxon>Papilionoideae</taxon>
        <taxon>50 kb inversion clade</taxon>
        <taxon>NPAAA clade</taxon>
        <taxon>indigoferoid/millettioid clade</taxon>
        <taxon>Phaseoleae</taxon>
        <taxon>Phaseolus</taxon>
    </lineage>
</organism>